<sequence length="105" mass="11280">MNRSSLSETEEAALLKLGDTTSSSKTEEAAQLVLAATTFSSALLTKSSVIMSLLASPGKTTYRCIPLLTLLLQHRPLSLWSTTVSSSIRGRQGEARESTHNTLPM</sequence>
<protein>
    <submittedName>
        <fullName evidence="1">Uncharacterized protein</fullName>
    </submittedName>
</protein>
<proteinExistence type="predicted"/>
<evidence type="ECO:0000313" key="1">
    <source>
        <dbReference type="EMBL" id="MPC50904.1"/>
    </source>
</evidence>
<evidence type="ECO:0000313" key="2">
    <source>
        <dbReference type="Proteomes" id="UP000324222"/>
    </source>
</evidence>
<reference evidence="1 2" key="1">
    <citation type="submission" date="2019-05" db="EMBL/GenBank/DDBJ databases">
        <title>Another draft genome of Portunus trituberculatus and its Hox gene families provides insights of decapod evolution.</title>
        <authorList>
            <person name="Jeong J.-H."/>
            <person name="Song I."/>
            <person name="Kim S."/>
            <person name="Choi T."/>
            <person name="Kim D."/>
            <person name="Ryu S."/>
            <person name="Kim W."/>
        </authorList>
    </citation>
    <scope>NUCLEOTIDE SEQUENCE [LARGE SCALE GENOMIC DNA]</scope>
    <source>
        <tissue evidence="1">Muscle</tissue>
    </source>
</reference>
<dbReference type="Proteomes" id="UP000324222">
    <property type="component" value="Unassembled WGS sequence"/>
</dbReference>
<organism evidence="1 2">
    <name type="scientific">Portunus trituberculatus</name>
    <name type="common">Swimming crab</name>
    <name type="synonym">Neptunus trituberculatus</name>
    <dbReference type="NCBI Taxonomy" id="210409"/>
    <lineage>
        <taxon>Eukaryota</taxon>
        <taxon>Metazoa</taxon>
        <taxon>Ecdysozoa</taxon>
        <taxon>Arthropoda</taxon>
        <taxon>Crustacea</taxon>
        <taxon>Multicrustacea</taxon>
        <taxon>Malacostraca</taxon>
        <taxon>Eumalacostraca</taxon>
        <taxon>Eucarida</taxon>
        <taxon>Decapoda</taxon>
        <taxon>Pleocyemata</taxon>
        <taxon>Brachyura</taxon>
        <taxon>Eubrachyura</taxon>
        <taxon>Portunoidea</taxon>
        <taxon>Portunidae</taxon>
        <taxon>Portuninae</taxon>
        <taxon>Portunus</taxon>
    </lineage>
</organism>
<gene>
    <name evidence="1" type="ORF">E2C01_044738</name>
</gene>
<name>A0A5B7G338_PORTR</name>
<accession>A0A5B7G338</accession>
<keyword evidence="2" id="KW-1185">Reference proteome</keyword>
<dbReference type="EMBL" id="VSRR010009798">
    <property type="protein sequence ID" value="MPC50904.1"/>
    <property type="molecule type" value="Genomic_DNA"/>
</dbReference>
<dbReference type="AlphaFoldDB" id="A0A5B7G338"/>
<comment type="caution">
    <text evidence="1">The sequence shown here is derived from an EMBL/GenBank/DDBJ whole genome shotgun (WGS) entry which is preliminary data.</text>
</comment>